<proteinExistence type="predicted"/>
<gene>
    <name evidence="2" type="ORF">FB45DRAFT_1015492</name>
</gene>
<feature type="compositionally biased region" description="Polar residues" evidence="1">
    <location>
        <begin position="559"/>
        <end position="578"/>
    </location>
</feature>
<feature type="region of interest" description="Disordered" evidence="1">
    <location>
        <begin position="1"/>
        <end position="20"/>
    </location>
</feature>
<feature type="region of interest" description="Disordered" evidence="1">
    <location>
        <begin position="557"/>
        <end position="589"/>
    </location>
</feature>
<reference evidence="2" key="1">
    <citation type="submission" date="2023-03" db="EMBL/GenBank/DDBJ databases">
        <title>Massive genome expansion in bonnet fungi (Mycena s.s.) driven by repeated elements and novel gene families across ecological guilds.</title>
        <authorList>
            <consortium name="Lawrence Berkeley National Laboratory"/>
            <person name="Harder C.B."/>
            <person name="Miyauchi S."/>
            <person name="Viragh M."/>
            <person name="Kuo A."/>
            <person name="Thoen E."/>
            <person name="Andreopoulos B."/>
            <person name="Lu D."/>
            <person name="Skrede I."/>
            <person name="Drula E."/>
            <person name="Henrissat B."/>
            <person name="Morin E."/>
            <person name="Kohler A."/>
            <person name="Barry K."/>
            <person name="LaButti K."/>
            <person name="Morin E."/>
            <person name="Salamov A."/>
            <person name="Lipzen A."/>
            <person name="Mereny Z."/>
            <person name="Hegedus B."/>
            <person name="Baldrian P."/>
            <person name="Stursova M."/>
            <person name="Weitz H."/>
            <person name="Taylor A."/>
            <person name="Grigoriev I.V."/>
            <person name="Nagy L.G."/>
            <person name="Martin F."/>
            <person name="Kauserud H."/>
        </authorList>
    </citation>
    <scope>NUCLEOTIDE SEQUENCE</scope>
    <source>
        <strain evidence="2">9284</strain>
    </source>
</reference>
<name>A0AAD7AWT7_9AGAR</name>
<dbReference type="Proteomes" id="UP001221142">
    <property type="component" value="Unassembled WGS sequence"/>
</dbReference>
<organism evidence="2 3">
    <name type="scientific">Roridomyces roridus</name>
    <dbReference type="NCBI Taxonomy" id="1738132"/>
    <lineage>
        <taxon>Eukaryota</taxon>
        <taxon>Fungi</taxon>
        <taxon>Dikarya</taxon>
        <taxon>Basidiomycota</taxon>
        <taxon>Agaricomycotina</taxon>
        <taxon>Agaricomycetes</taxon>
        <taxon>Agaricomycetidae</taxon>
        <taxon>Agaricales</taxon>
        <taxon>Marasmiineae</taxon>
        <taxon>Mycenaceae</taxon>
        <taxon>Roridomyces</taxon>
    </lineage>
</organism>
<evidence type="ECO:0000256" key="1">
    <source>
        <dbReference type="SAM" id="MobiDB-lite"/>
    </source>
</evidence>
<keyword evidence="3" id="KW-1185">Reference proteome</keyword>
<evidence type="ECO:0000313" key="3">
    <source>
        <dbReference type="Proteomes" id="UP001221142"/>
    </source>
</evidence>
<dbReference type="EMBL" id="JARKIF010000229">
    <property type="protein sequence ID" value="KAJ7602375.1"/>
    <property type="molecule type" value="Genomic_DNA"/>
</dbReference>
<accession>A0AAD7AWT7</accession>
<protein>
    <submittedName>
        <fullName evidence="2">Uncharacterized protein</fullName>
    </submittedName>
</protein>
<dbReference type="AlphaFoldDB" id="A0AAD7AWT7"/>
<evidence type="ECO:0000313" key="2">
    <source>
        <dbReference type="EMBL" id="KAJ7602375.1"/>
    </source>
</evidence>
<sequence length="758" mass="83869">MTSVPSGENEREQSQCSQRKVSETLEGGFVDAGAALHEVLADSRGVREKCGSVITVIPLSQEPRQNSESISHTDRRGRVRLIKMSIIHQTGTSTRLQLVSSLPASILSREYIHPWTAGNTMHPALQIKNIKQLPPSIRDIVSKVAKPSRTSAEVSAARQILLDVPSLTPSQRLAFLPVFFANLDPDKVPGSEQLDDANLRPAIRKEDVGPSLWPRVWAWFNFVHVLGHREILLLLGICMPSEHEFCVDFISFVNVITSHLPTRTLIATTPGFRACLVKGWECLPAIDNPSKRTIFLYTISLFLGRVTTPSQFEEMLEAAGSVDHIAFLVLLFLRTAVTGPLIEPSQPATYMHNVLAFVHLFHILTNHKTFFSDSSIIMPAFTKTVSGLTKPILIMAANAFQLEATGSATELRARVKAYMETNKAAIMANPHHAPLSSRKEREDWANREPSLAPSSWHGILGSAQGSTFGDGDENSVLSDVFLGPIPGSGTPTPQPTANGLTEHDIRLQHLQNLEPAELEKVFAMVYAPGLSNPVHALYPVLARFDFFYKPVSTRHHSDSYSYPGNPNTPAHATTSSVPTGGRTRPDRQPGLIASNASFIIPEAIRKKFSSGGWSVHVPLDYLTDKFCGASNAGATKALNDLWTMDGSSGSIVSVAKELPIEAELKLSFDEWFQAWQRLLQLIAEYVPREYVLWRVHYESILLRPMRAQQWLLCLAYDSRVRSMAINSEIDPSQFQLAIWNELEPAFIANNAAQFCVPR</sequence>
<comment type="caution">
    <text evidence="2">The sequence shown here is derived from an EMBL/GenBank/DDBJ whole genome shotgun (WGS) entry which is preliminary data.</text>
</comment>